<keyword evidence="1" id="KW-0472">Membrane</keyword>
<reference evidence="2 3" key="1">
    <citation type="journal article" date="2017" name="Plant Biotechnol. J.">
        <title>A comprehensive draft genome sequence for lupin (Lupinus angustifolius), an emerging health food: insights into plant-microbe interactions and legume evolution.</title>
        <authorList>
            <person name="Hane J.K."/>
            <person name="Ming Y."/>
            <person name="Kamphuis L.G."/>
            <person name="Nelson M.N."/>
            <person name="Garg G."/>
            <person name="Atkins C.A."/>
            <person name="Bayer P.E."/>
            <person name="Bravo A."/>
            <person name="Bringans S."/>
            <person name="Cannon S."/>
            <person name="Edwards D."/>
            <person name="Foley R."/>
            <person name="Gao L.L."/>
            <person name="Harrison M.J."/>
            <person name="Huang W."/>
            <person name="Hurgobin B."/>
            <person name="Li S."/>
            <person name="Liu C.W."/>
            <person name="McGrath A."/>
            <person name="Morahan G."/>
            <person name="Murray J."/>
            <person name="Weller J."/>
            <person name="Jian J."/>
            <person name="Singh K.B."/>
        </authorList>
    </citation>
    <scope>NUCLEOTIDE SEQUENCE [LARGE SCALE GENOMIC DNA]</scope>
    <source>
        <strain evidence="3">cv. Tanjil</strain>
        <tissue evidence="2">Whole plant</tissue>
    </source>
</reference>
<evidence type="ECO:0000313" key="2">
    <source>
        <dbReference type="EMBL" id="OIW15388.1"/>
    </source>
</evidence>
<sequence length="323" mass="35931">MQPLQILKPPNCNGGAAVVDAPSYVSTYRVWEGSNEFLLRGRLIFGPDVKYTFITIFLIVAPIAIFSVFVARKLDNLPPNSGYSILIVVIVHTVFVLTALLLTSARDPGIVPRNAHAPEPEEYDECANIFPEQSLQRHLPRAKDSTYENIKNRYDRQVNPFNKGVGYNFKEIFCSTIPPSKNNFRSKVTIQKDPSDSSQRKGVESLRSLMRKTRGDLELGRSVYNEVYEKQNDSKDGFTSEDVVGNGSGFSDISVELIKMLHMEGGEREVASFLRDSLWERSSRRRNLSLKTDSATHTATDSATHIAIDSASGPSGDLTKVAP</sequence>
<name>A0A1J7HRU0_LUPAN</name>
<gene>
    <name evidence="2" type="ORF">TanjilG_25396</name>
</gene>
<evidence type="ECO:0000313" key="3">
    <source>
        <dbReference type="Proteomes" id="UP000188354"/>
    </source>
</evidence>
<dbReference type="AlphaFoldDB" id="A0A1J7HRU0"/>
<keyword evidence="1" id="KW-1133">Transmembrane helix</keyword>
<evidence type="ECO:0000256" key="1">
    <source>
        <dbReference type="SAM" id="Phobius"/>
    </source>
</evidence>
<keyword evidence="1" id="KW-0812">Transmembrane</keyword>
<protein>
    <submittedName>
        <fullName evidence="2">Uncharacterized protein</fullName>
    </submittedName>
</protein>
<accession>A0A1J7HRU0</accession>
<dbReference type="Proteomes" id="UP000188354">
    <property type="component" value="Chromosome LG03"/>
</dbReference>
<dbReference type="Gramene" id="OIW15388">
    <property type="protein sequence ID" value="OIW15388"/>
    <property type="gene ID" value="TanjilG_25396"/>
</dbReference>
<dbReference type="STRING" id="3871.A0A1J7HRU0"/>
<dbReference type="EMBL" id="CM007363">
    <property type="protein sequence ID" value="OIW15388.1"/>
    <property type="molecule type" value="Genomic_DNA"/>
</dbReference>
<keyword evidence="3" id="KW-1185">Reference proteome</keyword>
<proteinExistence type="predicted"/>
<organism evidence="2 3">
    <name type="scientific">Lupinus angustifolius</name>
    <name type="common">Narrow-leaved blue lupine</name>
    <dbReference type="NCBI Taxonomy" id="3871"/>
    <lineage>
        <taxon>Eukaryota</taxon>
        <taxon>Viridiplantae</taxon>
        <taxon>Streptophyta</taxon>
        <taxon>Embryophyta</taxon>
        <taxon>Tracheophyta</taxon>
        <taxon>Spermatophyta</taxon>
        <taxon>Magnoliopsida</taxon>
        <taxon>eudicotyledons</taxon>
        <taxon>Gunneridae</taxon>
        <taxon>Pentapetalae</taxon>
        <taxon>rosids</taxon>
        <taxon>fabids</taxon>
        <taxon>Fabales</taxon>
        <taxon>Fabaceae</taxon>
        <taxon>Papilionoideae</taxon>
        <taxon>50 kb inversion clade</taxon>
        <taxon>genistoids sensu lato</taxon>
        <taxon>core genistoids</taxon>
        <taxon>Genisteae</taxon>
        <taxon>Lupinus</taxon>
    </lineage>
</organism>
<feature type="transmembrane region" description="Helical" evidence="1">
    <location>
        <begin position="51"/>
        <end position="71"/>
    </location>
</feature>
<feature type="transmembrane region" description="Helical" evidence="1">
    <location>
        <begin position="83"/>
        <end position="103"/>
    </location>
</feature>